<dbReference type="Pfam" id="PF12966">
    <property type="entry name" value="AtpR"/>
    <property type="match status" value="1"/>
</dbReference>
<evidence type="ECO:0000313" key="2">
    <source>
        <dbReference type="EMBL" id="SDI47484.1"/>
    </source>
</evidence>
<gene>
    <name evidence="2" type="ORF">SAMN04487993_1005113</name>
</gene>
<dbReference type="AlphaFoldDB" id="A0A1G8KVL8"/>
<evidence type="ECO:0000313" key="3">
    <source>
        <dbReference type="Proteomes" id="UP000199093"/>
    </source>
</evidence>
<dbReference type="EMBL" id="FNEJ01000005">
    <property type="protein sequence ID" value="SDI47484.1"/>
    <property type="molecule type" value="Genomic_DNA"/>
</dbReference>
<feature type="transmembrane region" description="Helical" evidence="1">
    <location>
        <begin position="73"/>
        <end position="90"/>
    </location>
</feature>
<keyword evidence="3" id="KW-1185">Reference proteome</keyword>
<name>A0A1G8KVL8_9RHOB</name>
<dbReference type="STRING" id="555512.SAMN04487993_1005113"/>
<dbReference type="Proteomes" id="UP000199093">
    <property type="component" value="Unassembled WGS sequence"/>
</dbReference>
<keyword evidence="1" id="KW-1133">Transmembrane helix</keyword>
<sequence length="95" mass="9594">MALDGQRMTDLAILGLWLAGGAVGGLIYFRMVRQSAGLLLSGRRGAPLLGGALVLLRMAGIGGGLFLAAMQGAGPLLAAALGLLLGRHAVMRRAA</sequence>
<dbReference type="InterPro" id="IPR017581">
    <property type="entry name" value="AtpR-like"/>
</dbReference>
<keyword evidence="1" id="KW-0472">Membrane</keyword>
<reference evidence="2 3" key="1">
    <citation type="submission" date="2016-10" db="EMBL/GenBank/DDBJ databases">
        <authorList>
            <person name="de Groot N.N."/>
        </authorList>
    </citation>
    <scope>NUCLEOTIDE SEQUENCE [LARGE SCALE GENOMIC DNA]</scope>
    <source>
        <strain evidence="2 3">DSM 26424</strain>
    </source>
</reference>
<proteinExistence type="predicted"/>
<accession>A0A1G8KVL8</accession>
<protein>
    <submittedName>
        <fullName evidence="2">N-ATPase, AtpR subunit</fullName>
    </submittedName>
</protein>
<feature type="transmembrane region" description="Helical" evidence="1">
    <location>
        <begin position="12"/>
        <end position="29"/>
    </location>
</feature>
<organism evidence="2 3">
    <name type="scientific">Salipiger marinus</name>
    <dbReference type="NCBI Taxonomy" id="555512"/>
    <lineage>
        <taxon>Bacteria</taxon>
        <taxon>Pseudomonadati</taxon>
        <taxon>Pseudomonadota</taxon>
        <taxon>Alphaproteobacteria</taxon>
        <taxon>Rhodobacterales</taxon>
        <taxon>Roseobacteraceae</taxon>
        <taxon>Salipiger</taxon>
    </lineage>
</organism>
<evidence type="ECO:0000256" key="1">
    <source>
        <dbReference type="SAM" id="Phobius"/>
    </source>
</evidence>
<keyword evidence="1" id="KW-0812">Transmembrane</keyword>